<comment type="caution">
    <text evidence="1">The sequence shown here is derived from an EMBL/GenBank/DDBJ whole genome shotgun (WGS) entry which is preliminary data.</text>
</comment>
<proteinExistence type="predicted"/>
<sequence>MVAMLAVIGRPVVRGLAGRRIERLRARFDPRARIVPTHVTVAFPKAGVAMDAGLARLRQAASATPGAIRGTLGHAHALRTPGPRGWYVLMPLAAGGRRLARLHHRLSRPPLDGNRRGTAPYHPHVTVAAGLDAAGARRVRRLAAGLAGTPLTIDALSLVAWDGRRLDVRATVRLGISCR</sequence>
<dbReference type="Proteomes" id="UP000278222">
    <property type="component" value="Unassembled WGS sequence"/>
</dbReference>
<dbReference type="Gene3D" id="3.90.1140.10">
    <property type="entry name" value="Cyclic phosphodiesterase"/>
    <property type="match status" value="1"/>
</dbReference>
<dbReference type="GO" id="GO:0016874">
    <property type="term" value="F:ligase activity"/>
    <property type="evidence" value="ECO:0007669"/>
    <property type="project" value="UniProtKB-KW"/>
</dbReference>
<keyword evidence="2" id="KW-1185">Reference proteome</keyword>
<keyword evidence="1" id="KW-0436">Ligase</keyword>
<reference evidence="1 2" key="1">
    <citation type="submission" date="2018-11" db="EMBL/GenBank/DDBJ databases">
        <title>Genomic Encyclopedia of Type Strains, Phase IV (KMG-IV): sequencing the most valuable type-strain genomes for metagenomic binning, comparative biology and taxonomic classification.</title>
        <authorList>
            <person name="Goeker M."/>
        </authorList>
    </citation>
    <scope>NUCLEOTIDE SEQUENCE [LARGE SCALE GENOMIC DNA]</scope>
    <source>
        <strain evidence="1 2">DSM 5900</strain>
    </source>
</reference>
<evidence type="ECO:0000313" key="2">
    <source>
        <dbReference type="Proteomes" id="UP000278222"/>
    </source>
</evidence>
<dbReference type="AlphaFoldDB" id="A0A3N1KXC5"/>
<protein>
    <submittedName>
        <fullName evidence="1">2'-5' RNA ligase</fullName>
    </submittedName>
</protein>
<evidence type="ECO:0000313" key="1">
    <source>
        <dbReference type="EMBL" id="ROP83260.1"/>
    </source>
</evidence>
<dbReference type="Pfam" id="PF13563">
    <property type="entry name" value="2_5_RNA_ligase2"/>
    <property type="match status" value="1"/>
</dbReference>
<organism evidence="1 2">
    <name type="scientific">Stella humosa</name>
    <dbReference type="NCBI Taxonomy" id="94"/>
    <lineage>
        <taxon>Bacteria</taxon>
        <taxon>Pseudomonadati</taxon>
        <taxon>Pseudomonadota</taxon>
        <taxon>Alphaproteobacteria</taxon>
        <taxon>Rhodospirillales</taxon>
        <taxon>Stellaceae</taxon>
        <taxon>Stella</taxon>
    </lineage>
</organism>
<dbReference type="EMBL" id="RJKX01000017">
    <property type="protein sequence ID" value="ROP83260.1"/>
    <property type="molecule type" value="Genomic_DNA"/>
</dbReference>
<dbReference type="InterPro" id="IPR009097">
    <property type="entry name" value="Cyclic_Pdiesterase"/>
</dbReference>
<dbReference type="SUPFAM" id="SSF55144">
    <property type="entry name" value="LigT-like"/>
    <property type="match status" value="1"/>
</dbReference>
<accession>A0A3N1KXC5</accession>
<gene>
    <name evidence="1" type="ORF">EDC65_4793</name>
</gene>
<name>A0A3N1KXC5_9PROT</name>